<reference evidence="2 3" key="1">
    <citation type="submission" date="2020-08" db="EMBL/GenBank/DDBJ databases">
        <title>Genomic Encyclopedia of Type Strains, Phase IV (KMG-V): Genome sequencing to study the core and pangenomes of soil and plant-associated prokaryotes.</title>
        <authorList>
            <person name="Whitman W."/>
        </authorList>
    </citation>
    <scope>NUCLEOTIDE SEQUENCE [LARGE SCALE GENOMIC DNA]</scope>
    <source>
        <strain evidence="2 3">MP601</strain>
    </source>
</reference>
<dbReference type="Gene3D" id="3.90.25.10">
    <property type="entry name" value="UDP-galactose 4-epimerase, domain 1"/>
    <property type="match status" value="1"/>
</dbReference>
<dbReference type="PANTHER" id="PTHR43000">
    <property type="entry name" value="DTDP-D-GLUCOSE 4,6-DEHYDRATASE-RELATED"/>
    <property type="match status" value="1"/>
</dbReference>
<protein>
    <submittedName>
        <fullName evidence="2">CDP-glucose 4,6-dehydratase</fullName>
        <ecNumber evidence="2">4.2.1.45</ecNumber>
    </submittedName>
</protein>
<dbReference type="EC" id="4.2.1.45" evidence="2"/>
<dbReference type="SUPFAM" id="SSF51735">
    <property type="entry name" value="NAD(P)-binding Rossmann-fold domains"/>
    <property type="match status" value="1"/>
</dbReference>
<accession>A0A841JJM8</accession>
<comment type="caution">
    <text evidence="2">The sequence shown here is derived from an EMBL/GenBank/DDBJ whole genome shotgun (WGS) entry which is preliminary data.</text>
</comment>
<keyword evidence="2" id="KW-0456">Lyase</keyword>
<dbReference type="AlphaFoldDB" id="A0A841JJM8"/>
<dbReference type="InterPro" id="IPR036291">
    <property type="entry name" value="NAD(P)-bd_dom_sf"/>
</dbReference>
<evidence type="ECO:0000313" key="2">
    <source>
        <dbReference type="EMBL" id="MBB6128171.1"/>
    </source>
</evidence>
<evidence type="ECO:0000259" key="1">
    <source>
        <dbReference type="Pfam" id="PF16363"/>
    </source>
</evidence>
<dbReference type="NCBIfam" id="TIGR02622">
    <property type="entry name" value="CDP_4_6_dhtase"/>
    <property type="match status" value="1"/>
</dbReference>
<dbReference type="RefSeq" id="WP_260170851.1">
    <property type="nucleotide sequence ID" value="NZ_JACHCA010000005.1"/>
</dbReference>
<organism evidence="2 3">
    <name type="scientific">Mucilaginibacter lappiensis</name>
    <dbReference type="NCBI Taxonomy" id="354630"/>
    <lineage>
        <taxon>Bacteria</taxon>
        <taxon>Pseudomonadati</taxon>
        <taxon>Bacteroidota</taxon>
        <taxon>Sphingobacteriia</taxon>
        <taxon>Sphingobacteriales</taxon>
        <taxon>Sphingobacteriaceae</taxon>
        <taxon>Mucilaginibacter</taxon>
    </lineage>
</organism>
<dbReference type="InterPro" id="IPR013445">
    <property type="entry name" value="CDP_4_6_deHydtase"/>
</dbReference>
<dbReference type="CDD" id="cd05252">
    <property type="entry name" value="CDP_GD_SDR_e"/>
    <property type="match status" value="1"/>
</dbReference>
<dbReference type="InterPro" id="IPR016040">
    <property type="entry name" value="NAD(P)-bd_dom"/>
</dbReference>
<dbReference type="Gene3D" id="3.40.50.720">
    <property type="entry name" value="NAD(P)-binding Rossmann-like Domain"/>
    <property type="match status" value="1"/>
</dbReference>
<feature type="domain" description="NAD(P)-binding" evidence="1">
    <location>
        <begin position="22"/>
        <end position="335"/>
    </location>
</feature>
<dbReference type="EMBL" id="JACHCA010000005">
    <property type="protein sequence ID" value="MBB6128171.1"/>
    <property type="molecule type" value="Genomic_DNA"/>
</dbReference>
<dbReference type="GO" id="GO:0047733">
    <property type="term" value="F:CDP-glucose 4,6-dehydratase activity"/>
    <property type="evidence" value="ECO:0007669"/>
    <property type="project" value="UniProtKB-EC"/>
</dbReference>
<evidence type="ECO:0000313" key="3">
    <source>
        <dbReference type="Proteomes" id="UP000548326"/>
    </source>
</evidence>
<gene>
    <name evidence="2" type="ORF">HDF22_002284</name>
</gene>
<dbReference type="Proteomes" id="UP000548326">
    <property type="component" value="Unassembled WGS sequence"/>
</dbReference>
<name>A0A841JJM8_9SPHI</name>
<sequence>MENLVMMYNNLASVYKGKKVFLTGHTGFKGSWMLKALSMLGADVKGYALAPDNDKNLYHLIKGDQLCESTIADLRNKQKLIDDIKEFQPDFVFHLAAQPLVRLSYELPTETFEINAIGTANLLEGVKSINKPCNVILITTDKVYHNNEWIYPYRENDRLGGYDPYSASKACAELVIDSYRNSFFNTKNYQEHQKAIAVTRAGNVIGGGDWSKDRLIPDIARAIGNNGKIIIRNPTSIRPWQHVLEPVLGYLLLGAKLVTDPVKYAQAYNFGPYGEDALTVKTMVELSIATWGMGEYEVPQFINQPHEAGLLKLDISKATDQLGWKPQLNAKKAVEYTIDWYKNFFENEESSDKYTETQISGFLNLA</sequence>
<dbReference type="Pfam" id="PF16363">
    <property type="entry name" value="GDP_Man_Dehyd"/>
    <property type="match status" value="1"/>
</dbReference>
<proteinExistence type="predicted"/>